<dbReference type="NCBIfam" id="NF008752">
    <property type="entry name" value="PRK11784.1-4"/>
    <property type="match status" value="1"/>
</dbReference>
<evidence type="ECO:0000256" key="1">
    <source>
        <dbReference type="ARBA" id="ARBA00023266"/>
    </source>
</evidence>
<dbReference type="Proteomes" id="UP001190700">
    <property type="component" value="Unassembled WGS sequence"/>
</dbReference>
<proteinExistence type="predicted"/>
<feature type="domain" description="Rhodanese" evidence="2">
    <location>
        <begin position="142"/>
        <end position="256"/>
    </location>
</feature>
<dbReference type="NCBIfam" id="TIGR03167">
    <property type="entry name" value="tRNA_sel_U_synt"/>
    <property type="match status" value="1"/>
</dbReference>
<gene>
    <name evidence="3" type="ORF">CYMTET_56972</name>
</gene>
<evidence type="ECO:0000313" key="3">
    <source>
        <dbReference type="EMBL" id="KAK3232688.1"/>
    </source>
</evidence>
<dbReference type="NCBIfam" id="NF008750">
    <property type="entry name" value="PRK11784.1-2"/>
    <property type="match status" value="1"/>
</dbReference>
<dbReference type="Pfam" id="PF26341">
    <property type="entry name" value="AAA_SelU"/>
    <property type="match status" value="1"/>
</dbReference>
<dbReference type="PROSITE" id="PS50206">
    <property type="entry name" value="RHODANESE_3"/>
    <property type="match status" value="1"/>
</dbReference>
<evidence type="ECO:0000313" key="4">
    <source>
        <dbReference type="Proteomes" id="UP001190700"/>
    </source>
</evidence>
<dbReference type="EMBL" id="LGRX02035927">
    <property type="protein sequence ID" value="KAK3232688.1"/>
    <property type="molecule type" value="Genomic_DNA"/>
</dbReference>
<dbReference type="GO" id="GO:0002098">
    <property type="term" value="P:tRNA wobble uridine modification"/>
    <property type="evidence" value="ECO:0007669"/>
    <property type="project" value="InterPro"/>
</dbReference>
<dbReference type="Gene3D" id="3.40.250.10">
    <property type="entry name" value="Rhodanese-like domain"/>
    <property type="match status" value="1"/>
</dbReference>
<keyword evidence="1" id="KW-0711">Selenium</keyword>
<dbReference type="PANTHER" id="PTHR30401:SF0">
    <property type="entry name" value="TRNA 2-SELENOURIDINE SYNTHASE"/>
    <property type="match status" value="1"/>
</dbReference>
<dbReference type="InterPro" id="IPR058840">
    <property type="entry name" value="AAA_SelU"/>
</dbReference>
<comment type="caution">
    <text evidence="3">The sequence shown here is derived from an EMBL/GenBank/DDBJ whole genome shotgun (WGS) entry which is preliminary data.</text>
</comment>
<protein>
    <recommendedName>
        <fullName evidence="2">Rhodanese domain-containing protein</fullName>
    </recommendedName>
</protein>
<dbReference type="GO" id="GO:0043828">
    <property type="term" value="F:tRNA 2-selenouridine synthase activity"/>
    <property type="evidence" value="ECO:0007669"/>
    <property type="project" value="InterPro"/>
</dbReference>
<dbReference type="PANTHER" id="PTHR30401">
    <property type="entry name" value="TRNA 2-SELENOURIDINE SYNTHASE"/>
    <property type="match status" value="1"/>
</dbReference>
<organism evidence="3 4">
    <name type="scientific">Cymbomonas tetramitiformis</name>
    <dbReference type="NCBI Taxonomy" id="36881"/>
    <lineage>
        <taxon>Eukaryota</taxon>
        <taxon>Viridiplantae</taxon>
        <taxon>Chlorophyta</taxon>
        <taxon>Pyramimonadophyceae</taxon>
        <taxon>Pyramimonadales</taxon>
        <taxon>Pyramimonadaceae</taxon>
        <taxon>Cymbomonas</taxon>
    </lineage>
</organism>
<evidence type="ECO:0000259" key="2">
    <source>
        <dbReference type="PROSITE" id="PS50206"/>
    </source>
</evidence>
<dbReference type="AlphaFoldDB" id="A0AAE0ELA8"/>
<accession>A0AAE0ELA8</accession>
<reference evidence="3 4" key="1">
    <citation type="journal article" date="2015" name="Genome Biol. Evol.">
        <title>Comparative Genomics of a Bacterivorous Green Alga Reveals Evolutionary Causalities and Consequences of Phago-Mixotrophic Mode of Nutrition.</title>
        <authorList>
            <person name="Burns J.A."/>
            <person name="Paasch A."/>
            <person name="Narechania A."/>
            <person name="Kim E."/>
        </authorList>
    </citation>
    <scope>NUCLEOTIDE SEQUENCE [LARGE SCALE GENOMIC DNA]</scope>
    <source>
        <strain evidence="3 4">PLY_AMNH</strain>
    </source>
</reference>
<dbReference type="InterPro" id="IPR001763">
    <property type="entry name" value="Rhodanese-like_dom"/>
</dbReference>
<keyword evidence="4" id="KW-1185">Reference proteome</keyword>
<dbReference type="Pfam" id="PF00581">
    <property type="entry name" value="Rhodanese"/>
    <property type="match status" value="1"/>
</dbReference>
<dbReference type="SMART" id="SM00450">
    <property type="entry name" value="RHOD"/>
    <property type="match status" value="1"/>
</dbReference>
<sequence length="473" mass="52735">MAQRVAHEVSSYHPCIGTSRAGRCSPLKEPKHTRAGKGGVKTRALLWPSPLRGSPTWRRAVHIGQSNHPSHSSARAARNVALATALEETPPATPTAQLDRWANIEGGDQKPPLLDMNRGPRLRHLCVDSHLVDSLEYDITCDVRSPGEYEEDRVLGAISTPVLDDEERARVGTLYKQRDPFHAKKVGSALVAANLSKIIEEHFMDREKGEKVLVYCWRGGERSLSLAHTLCRIGFDVTLLQGGYRAYRQQVMRFLERCGEFNYVIIAGRTGSAKGKLLDSLQASGAQVLDLEGAASHRGSILGQDPATNFTQPSQKLFDSRIFHQMQYFETSRPVFVEGESSKVGIRHVPQAIWMAMKVAKVVEVHVPMPARVAWIRAGYEHFETTHVSTLKKHLKVLARKRGHETSERWISQVEEGAWDTFVQDILENHYDPGYAAAGKRDRDGPVSTLTLQDTSDDTYAQAARDLMSEYSP</sequence>
<name>A0AAE0ELA8_9CHLO</name>
<dbReference type="InterPro" id="IPR036873">
    <property type="entry name" value="Rhodanese-like_dom_sf"/>
</dbReference>
<dbReference type="SUPFAM" id="SSF52821">
    <property type="entry name" value="Rhodanese/Cell cycle control phosphatase"/>
    <property type="match status" value="1"/>
</dbReference>
<dbReference type="InterPro" id="IPR017582">
    <property type="entry name" value="SelU"/>
</dbReference>